<dbReference type="InterPro" id="IPR036770">
    <property type="entry name" value="Ankyrin_rpt-contain_sf"/>
</dbReference>
<name>A0A6F7P5A4_HAECO</name>
<evidence type="ECO:0000313" key="11">
    <source>
        <dbReference type="Proteomes" id="UP000025227"/>
    </source>
</evidence>
<dbReference type="Gene3D" id="3.40.50.10190">
    <property type="entry name" value="BRCT domain"/>
    <property type="match status" value="2"/>
</dbReference>
<feature type="region of interest" description="Disordered" evidence="8">
    <location>
        <begin position="287"/>
        <end position="350"/>
    </location>
</feature>
<evidence type="ECO:0000256" key="6">
    <source>
        <dbReference type="PROSITE-ProRule" id="PRU00023"/>
    </source>
</evidence>
<keyword evidence="5 6" id="KW-0040">ANK repeat</keyword>
<accession>A0A6F7P5A4</accession>
<dbReference type="GO" id="GO:0008270">
    <property type="term" value="F:zinc ion binding"/>
    <property type="evidence" value="ECO:0007669"/>
    <property type="project" value="UniProtKB-KW"/>
</dbReference>
<dbReference type="SUPFAM" id="SSF57850">
    <property type="entry name" value="RING/U-box"/>
    <property type="match status" value="1"/>
</dbReference>
<feature type="region of interest" description="Disordered" evidence="8">
    <location>
        <begin position="139"/>
        <end position="185"/>
    </location>
</feature>
<dbReference type="PROSITE" id="PS50172">
    <property type="entry name" value="BRCT"/>
    <property type="match status" value="2"/>
</dbReference>
<dbReference type="InterPro" id="IPR017907">
    <property type="entry name" value="Znf_RING_CS"/>
</dbReference>
<dbReference type="Proteomes" id="UP000025227">
    <property type="component" value="Unplaced"/>
</dbReference>
<dbReference type="InterPro" id="IPR001357">
    <property type="entry name" value="BRCT_dom"/>
</dbReference>
<dbReference type="InterPro" id="IPR036420">
    <property type="entry name" value="BRCT_dom_sf"/>
</dbReference>
<dbReference type="SMART" id="SM00248">
    <property type="entry name" value="ANK"/>
    <property type="match status" value="3"/>
</dbReference>
<feature type="domain" description="RING-type" evidence="9">
    <location>
        <begin position="25"/>
        <end position="63"/>
    </location>
</feature>
<dbReference type="InterPro" id="IPR002110">
    <property type="entry name" value="Ankyrin_rpt"/>
</dbReference>
<dbReference type="OMA" id="WLIEAIL"/>
<dbReference type="InterPro" id="IPR001841">
    <property type="entry name" value="Znf_RING"/>
</dbReference>
<dbReference type="InterPro" id="IPR013083">
    <property type="entry name" value="Znf_RING/FYVE/PHD"/>
</dbReference>
<dbReference type="GO" id="GO:0004842">
    <property type="term" value="F:ubiquitin-protein transferase activity"/>
    <property type="evidence" value="ECO:0007669"/>
    <property type="project" value="TreeGrafter"/>
</dbReference>
<dbReference type="PROSITE" id="PS50089">
    <property type="entry name" value="ZF_RING_2"/>
    <property type="match status" value="1"/>
</dbReference>
<evidence type="ECO:0000313" key="12">
    <source>
        <dbReference type="WBParaSite" id="HCON_00067340-00001"/>
    </source>
</evidence>
<sequence>MVGFERTKQAADLFAKLICCANPQCSRESDNLQSLGTACKHVFCWDCINSYSRLDTFTLCPRCACPLDLQHPRSAQLFNNLAQHINEFKLLLQGYEQALRNSGACGAATIAQTQKLFEVHAGIDDDASEAMAAKNEAIENFISTQRVPESTPPEDGKERTPSSTYSEELNNTPPPKLRPNANVETETRPTVEFADCFDDFSDEEIMAATSNTDVITDSVPVLGQPMMTSTQKPTLFLSQAVHARNEIFEKECTQEVKTYHCGKSYNYFAAKPLKTFDARENKQAKVPWLGAPAKKHNRSEEVTGKEPESDTRTVTPTFEETSRASKCSRKAEVGSSTRSRRSSFSTPRVHSRSCENPIFAAVSDGNIDEVCNAIDAGYDVNQRDELKRTPLFVAVEANRLDICQMLVERGGAVINANCGSDCNTALHVAVSQENEEIVRYLLSKGASKTIRNLKQETPSQLAQRRSPLRSLVEKYRTHPRQPCVARLPDVYIVCYSKQIRKSLTYGEQAALNKLITVVEFCDEETTHYVVSCDANGVASVDADLLRAMMQNTRIMGVDWLKECIRTGKTVPHLHYEVSKLRYMENNVVSDSLSRCRKSKERMEPSLFHGCIFYLLSTKYQGIDDRRLLPDLVRLGGGEIVVREPQFKSSMLPPFHAPRLSSPIFIVYDVTSTKNIPTKFHRCPKEYNMVSAQWVIESVMEYTIKPVA</sequence>
<evidence type="ECO:0000256" key="7">
    <source>
        <dbReference type="PROSITE-ProRule" id="PRU00175"/>
    </source>
</evidence>
<keyword evidence="11" id="KW-1185">Reference proteome</keyword>
<dbReference type="PROSITE" id="PS50088">
    <property type="entry name" value="ANK_REPEAT"/>
    <property type="match status" value="1"/>
</dbReference>
<dbReference type="GO" id="GO:0070531">
    <property type="term" value="C:BRCA1-A complex"/>
    <property type="evidence" value="ECO:0007669"/>
    <property type="project" value="TreeGrafter"/>
</dbReference>
<feature type="compositionally biased region" description="Basic and acidic residues" evidence="8">
    <location>
        <begin position="298"/>
        <end position="311"/>
    </location>
</feature>
<feature type="repeat" description="ANK" evidence="6">
    <location>
        <begin position="421"/>
        <end position="453"/>
    </location>
</feature>
<evidence type="ECO:0000256" key="5">
    <source>
        <dbReference type="ARBA" id="ARBA00023043"/>
    </source>
</evidence>
<evidence type="ECO:0000259" key="9">
    <source>
        <dbReference type="PROSITE" id="PS50089"/>
    </source>
</evidence>
<keyword evidence="2" id="KW-0677">Repeat</keyword>
<evidence type="ECO:0000256" key="3">
    <source>
        <dbReference type="ARBA" id="ARBA00022771"/>
    </source>
</evidence>
<feature type="compositionally biased region" description="Polar residues" evidence="8">
    <location>
        <begin position="161"/>
        <end position="171"/>
    </location>
</feature>
<dbReference type="GO" id="GO:0031436">
    <property type="term" value="C:BRCA1-BARD1 complex"/>
    <property type="evidence" value="ECO:0007669"/>
    <property type="project" value="TreeGrafter"/>
</dbReference>
<proteinExistence type="predicted"/>
<reference evidence="12" key="1">
    <citation type="submission" date="2020-12" db="UniProtKB">
        <authorList>
            <consortium name="WormBaseParasite"/>
        </authorList>
    </citation>
    <scope>IDENTIFICATION</scope>
    <source>
        <strain evidence="12">MHco3</strain>
    </source>
</reference>
<keyword evidence="4" id="KW-0862">Zinc</keyword>
<dbReference type="AlphaFoldDB" id="A0A6F7P5A4"/>
<evidence type="ECO:0000259" key="10">
    <source>
        <dbReference type="PROSITE" id="PS50172"/>
    </source>
</evidence>
<evidence type="ECO:0000256" key="2">
    <source>
        <dbReference type="ARBA" id="ARBA00022737"/>
    </source>
</evidence>
<dbReference type="PANTHER" id="PTHR24171:SF8">
    <property type="entry name" value="BRCA1-ASSOCIATED RING DOMAIN PROTEIN 1"/>
    <property type="match status" value="1"/>
</dbReference>
<dbReference type="SUPFAM" id="SSF52113">
    <property type="entry name" value="BRCT domain"/>
    <property type="match status" value="1"/>
</dbReference>
<keyword evidence="1" id="KW-0479">Metal-binding</keyword>
<dbReference type="OrthoDB" id="194358at2759"/>
<dbReference type="PROSITE" id="PS00518">
    <property type="entry name" value="ZF_RING_1"/>
    <property type="match status" value="1"/>
</dbReference>
<feature type="domain" description="BRCT" evidence="10">
    <location>
        <begin position="602"/>
        <end position="707"/>
    </location>
</feature>
<protein>
    <submittedName>
        <fullName evidence="12">BRCA1-associated RING domain protein 1</fullName>
    </submittedName>
</protein>
<keyword evidence="3 7" id="KW-0863">Zinc-finger</keyword>
<dbReference type="WBParaSite" id="HCON_00067340-00001">
    <property type="protein sequence ID" value="HCON_00067340-00001"/>
    <property type="gene ID" value="HCON_00067340"/>
</dbReference>
<dbReference type="GO" id="GO:0085020">
    <property type="term" value="P:protein K6-linked ubiquitination"/>
    <property type="evidence" value="ECO:0007669"/>
    <property type="project" value="TreeGrafter"/>
</dbReference>
<feature type="domain" description="BRCT" evidence="10">
    <location>
        <begin position="519"/>
        <end position="577"/>
    </location>
</feature>
<evidence type="ECO:0000256" key="8">
    <source>
        <dbReference type="SAM" id="MobiDB-lite"/>
    </source>
</evidence>
<dbReference type="PROSITE" id="PS50297">
    <property type="entry name" value="ANK_REP_REGION"/>
    <property type="match status" value="1"/>
</dbReference>
<evidence type="ECO:0000256" key="1">
    <source>
        <dbReference type="ARBA" id="ARBA00022723"/>
    </source>
</evidence>
<evidence type="ECO:0000256" key="4">
    <source>
        <dbReference type="ARBA" id="ARBA00022833"/>
    </source>
</evidence>
<organism evidence="11 12">
    <name type="scientific">Haemonchus contortus</name>
    <name type="common">Barber pole worm</name>
    <dbReference type="NCBI Taxonomy" id="6289"/>
    <lineage>
        <taxon>Eukaryota</taxon>
        <taxon>Metazoa</taxon>
        <taxon>Ecdysozoa</taxon>
        <taxon>Nematoda</taxon>
        <taxon>Chromadorea</taxon>
        <taxon>Rhabditida</taxon>
        <taxon>Rhabditina</taxon>
        <taxon>Rhabditomorpha</taxon>
        <taxon>Strongyloidea</taxon>
        <taxon>Trichostrongylidae</taxon>
        <taxon>Haemonchus</taxon>
    </lineage>
</organism>
<dbReference type="Pfam" id="PF12796">
    <property type="entry name" value="Ank_2"/>
    <property type="match status" value="1"/>
</dbReference>
<dbReference type="SUPFAM" id="SSF48403">
    <property type="entry name" value="Ankyrin repeat"/>
    <property type="match status" value="1"/>
</dbReference>
<dbReference type="PANTHER" id="PTHR24171">
    <property type="entry name" value="ANKYRIN REPEAT DOMAIN-CONTAINING PROTEIN 39-RELATED"/>
    <property type="match status" value="1"/>
</dbReference>
<dbReference type="Gene3D" id="3.30.40.10">
    <property type="entry name" value="Zinc/RING finger domain, C3HC4 (zinc finger)"/>
    <property type="match status" value="1"/>
</dbReference>
<dbReference type="Gene3D" id="1.25.40.20">
    <property type="entry name" value="Ankyrin repeat-containing domain"/>
    <property type="match status" value="1"/>
</dbReference>